<dbReference type="EMBL" id="JAJGNA010000035">
    <property type="protein sequence ID" value="MCC4310332.1"/>
    <property type="molecule type" value="Genomic_DNA"/>
</dbReference>
<feature type="domain" description="B5" evidence="19">
    <location>
        <begin position="400"/>
        <end position="476"/>
    </location>
</feature>
<keyword evidence="12 15" id="KW-0648">Protein biosynthesis</keyword>
<dbReference type="Proteomes" id="UP001108027">
    <property type="component" value="Unassembled WGS sequence"/>
</dbReference>
<dbReference type="PANTHER" id="PTHR10947:SF0">
    <property type="entry name" value="PHENYLALANINE--TRNA LIGASE BETA SUBUNIT"/>
    <property type="match status" value="1"/>
</dbReference>
<dbReference type="SUPFAM" id="SSF56037">
    <property type="entry name" value="PheT/TilS domain"/>
    <property type="match status" value="1"/>
</dbReference>
<dbReference type="GO" id="GO:0009328">
    <property type="term" value="C:phenylalanine-tRNA ligase complex"/>
    <property type="evidence" value="ECO:0007669"/>
    <property type="project" value="TreeGrafter"/>
</dbReference>
<evidence type="ECO:0000256" key="7">
    <source>
        <dbReference type="ARBA" id="ARBA00022723"/>
    </source>
</evidence>
<evidence type="ECO:0000256" key="14">
    <source>
        <dbReference type="ARBA" id="ARBA00049255"/>
    </source>
</evidence>
<dbReference type="InterPro" id="IPR036690">
    <property type="entry name" value="Fdx_antiC-bd_sf"/>
</dbReference>
<evidence type="ECO:0000259" key="18">
    <source>
        <dbReference type="PROSITE" id="PS51447"/>
    </source>
</evidence>
<dbReference type="InterPro" id="IPR012340">
    <property type="entry name" value="NA-bd_OB-fold"/>
</dbReference>
<evidence type="ECO:0000256" key="4">
    <source>
        <dbReference type="ARBA" id="ARBA00022490"/>
    </source>
</evidence>
<dbReference type="Gene3D" id="2.40.50.140">
    <property type="entry name" value="Nucleic acid-binding proteins"/>
    <property type="match status" value="1"/>
</dbReference>
<dbReference type="PROSITE" id="PS51447">
    <property type="entry name" value="FDX_ACB"/>
    <property type="match status" value="1"/>
</dbReference>
<dbReference type="GO" id="GO:0000287">
    <property type="term" value="F:magnesium ion binding"/>
    <property type="evidence" value="ECO:0007669"/>
    <property type="project" value="UniProtKB-UniRule"/>
</dbReference>
<evidence type="ECO:0000256" key="12">
    <source>
        <dbReference type="ARBA" id="ARBA00022917"/>
    </source>
</evidence>
<dbReference type="InterPro" id="IPR004532">
    <property type="entry name" value="Phe-tRNA-ligase_IIc_bsu_bact"/>
</dbReference>
<dbReference type="HAMAP" id="MF_00283">
    <property type="entry name" value="Phe_tRNA_synth_beta1"/>
    <property type="match status" value="1"/>
</dbReference>
<comment type="subcellular location">
    <subcellularLocation>
        <location evidence="1 15">Cytoplasm</location>
    </subcellularLocation>
</comment>
<dbReference type="InterPro" id="IPR045060">
    <property type="entry name" value="Phe-tRNA-ligase_IIc_bsu"/>
</dbReference>
<feature type="binding site" evidence="15">
    <location>
        <position position="460"/>
    </location>
    <ligand>
        <name>Mg(2+)</name>
        <dbReference type="ChEBI" id="CHEBI:18420"/>
        <note>shared with alpha subunit</note>
    </ligand>
</feature>
<evidence type="ECO:0000259" key="17">
    <source>
        <dbReference type="PROSITE" id="PS50886"/>
    </source>
</evidence>
<dbReference type="SUPFAM" id="SSF55681">
    <property type="entry name" value="Class II aaRS and biotin synthetases"/>
    <property type="match status" value="1"/>
</dbReference>
<dbReference type="InterPro" id="IPR002547">
    <property type="entry name" value="tRNA-bd_dom"/>
</dbReference>
<evidence type="ECO:0000256" key="5">
    <source>
        <dbReference type="ARBA" id="ARBA00022555"/>
    </source>
</evidence>
<evidence type="ECO:0000256" key="16">
    <source>
        <dbReference type="PROSITE-ProRule" id="PRU00209"/>
    </source>
</evidence>
<dbReference type="PROSITE" id="PS50886">
    <property type="entry name" value="TRBD"/>
    <property type="match status" value="1"/>
</dbReference>
<evidence type="ECO:0000256" key="10">
    <source>
        <dbReference type="ARBA" id="ARBA00022842"/>
    </source>
</evidence>
<feature type="domain" description="FDX-ACB" evidence="18">
    <location>
        <begin position="697"/>
        <end position="790"/>
    </location>
</feature>
<dbReference type="Gene3D" id="3.30.70.380">
    <property type="entry name" value="Ferrodoxin-fold anticodon-binding domain"/>
    <property type="match status" value="1"/>
</dbReference>
<proteinExistence type="inferred from homology"/>
<dbReference type="Pfam" id="PF03147">
    <property type="entry name" value="FDX-ACB"/>
    <property type="match status" value="1"/>
</dbReference>
<evidence type="ECO:0000256" key="11">
    <source>
        <dbReference type="ARBA" id="ARBA00022884"/>
    </source>
</evidence>
<evidence type="ECO:0000256" key="6">
    <source>
        <dbReference type="ARBA" id="ARBA00022598"/>
    </source>
</evidence>
<comment type="catalytic activity">
    <reaction evidence="14 15">
        <text>tRNA(Phe) + L-phenylalanine + ATP = L-phenylalanyl-tRNA(Phe) + AMP + diphosphate + H(+)</text>
        <dbReference type="Rhea" id="RHEA:19413"/>
        <dbReference type="Rhea" id="RHEA-COMP:9668"/>
        <dbReference type="Rhea" id="RHEA-COMP:9699"/>
        <dbReference type="ChEBI" id="CHEBI:15378"/>
        <dbReference type="ChEBI" id="CHEBI:30616"/>
        <dbReference type="ChEBI" id="CHEBI:33019"/>
        <dbReference type="ChEBI" id="CHEBI:58095"/>
        <dbReference type="ChEBI" id="CHEBI:78442"/>
        <dbReference type="ChEBI" id="CHEBI:78531"/>
        <dbReference type="ChEBI" id="CHEBI:456215"/>
        <dbReference type="EC" id="6.1.1.20"/>
    </reaction>
</comment>
<dbReference type="Gene3D" id="3.30.930.10">
    <property type="entry name" value="Bira Bifunctional Protein, Domain 2"/>
    <property type="match status" value="1"/>
</dbReference>
<gene>
    <name evidence="15 20" type="primary">pheT</name>
    <name evidence="20" type="ORF">LL252_17330</name>
</gene>
<accession>A0A9Q3UNP6</accession>
<keyword evidence="10 15" id="KW-0460">Magnesium</keyword>
<evidence type="ECO:0000256" key="8">
    <source>
        <dbReference type="ARBA" id="ARBA00022741"/>
    </source>
</evidence>
<dbReference type="AlphaFoldDB" id="A0A9Q3UNP6"/>
<evidence type="ECO:0000256" key="13">
    <source>
        <dbReference type="ARBA" id="ARBA00023146"/>
    </source>
</evidence>
<dbReference type="InterPro" id="IPR005147">
    <property type="entry name" value="tRNA_synthase_B5-dom"/>
</dbReference>
<dbReference type="SUPFAM" id="SSF54991">
    <property type="entry name" value="Anticodon-binding domain of PheRS"/>
    <property type="match status" value="1"/>
</dbReference>
<keyword evidence="7 15" id="KW-0479">Metal-binding</keyword>
<dbReference type="GO" id="GO:0005524">
    <property type="term" value="F:ATP binding"/>
    <property type="evidence" value="ECO:0007669"/>
    <property type="project" value="UniProtKB-UniRule"/>
</dbReference>
<keyword evidence="8 15" id="KW-0547">Nucleotide-binding</keyword>
<dbReference type="InterPro" id="IPR033714">
    <property type="entry name" value="tRNA_bind_bactPheRS"/>
</dbReference>
<dbReference type="Pfam" id="PF17759">
    <property type="entry name" value="tRNA_synthFbeta"/>
    <property type="match status" value="1"/>
</dbReference>
<dbReference type="FunFam" id="3.50.40.10:FF:000001">
    <property type="entry name" value="Phenylalanine--tRNA ligase beta subunit"/>
    <property type="match status" value="1"/>
</dbReference>
<sequence length="791" mass="85867">MRFNEAWLREWVNPAIDTDTLVHQLTMAGLEVDAVEPAAAPFTGVVVGEIKSCRPHPDADKLRLCEVSDGESLFPVVCGAPNAREGLKAPFAKVGAELPGDLKIKKAKLRGEPSEGMLCGGSELGLDDLIDGLLELPADAPVGTDIREYLALDDTVIEVDLTPNRADCLSLRGIAREVGVLNRAPLTEPAVEAVAASDEATFPVTVENSDGCPRYLGRVIRGIDPAATTPLWMVERLRRAGLHAIDPIVDVTNYVLLELGQPLHAFDLSKLSGGIVVRQARAGEQLLTLDDQTQELRDDTLVIADDNGPVAMAGIMGGRPTAVSDDTVDLFLECAFFNPLAIVGRARGYGLHTDSSHRYERGVDPALQQLAMERATALIVGIAGGRPGPVTEAGDAARAPQPADIALRAERVTALLGAALDHGEIVDILERLGMTVRETGDGEWTVRAPSWRFDMAIEEDLIEELARVRGYEHWPSRVPSGTPAGEPDGERRLPLRRLADTLRDRGYLEAITYSFVAPDLLAKVDPDHPPLALMNPISADLGVMRTNLFAGLLNAAGRNLNRQIDRLRLFETGLRFVPGADGLAQEPRVAGLLYGSARPAHWEGKPRRVDFYDLKGDVEALTALSDPAAFSFRPGQHPALHPGQCAELVRDGRVVGHLGKLHPRLARDLDLPADLYLFELALEPLRDGLLPHFEPVSDQPRVQRDLAFVVDAEVPAGDLVAAVRAACDARLRNVHIFDVYQGEHIQAGRKSLALTLTFQDPSRTLRDAQVNDLVEQVVSQLKQQFNATLRD</sequence>
<dbReference type="SUPFAM" id="SSF50249">
    <property type="entry name" value="Nucleic acid-binding proteins"/>
    <property type="match status" value="1"/>
</dbReference>
<feature type="domain" description="TRNA-binding" evidence="17">
    <location>
        <begin position="39"/>
        <end position="147"/>
    </location>
</feature>
<keyword evidence="4 15" id="KW-0963">Cytoplasm</keyword>
<dbReference type="CDD" id="cd00769">
    <property type="entry name" value="PheRS_beta_core"/>
    <property type="match status" value="1"/>
</dbReference>
<keyword evidence="13 15" id="KW-0030">Aminoacyl-tRNA synthetase</keyword>
<evidence type="ECO:0000256" key="3">
    <source>
        <dbReference type="ARBA" id="ARBA00011209"/>
    </source>
</evidence>
<keyword evidence="9 15" id="KW-0067">ATP-binding</keyword>
<dbReference type="InterPro" id="IPR009061">
    <property type="entry name" value="DNA-bd_dom_put_sf"/>
</dbReference>
<evidence type="ECO:0000256" key="9">
    <source>
        <dbReference type="ARBA" id="ARBA00022840"/>
    </source>
</evidence>
<comment type="caution">
    <text evidence="20">The sequence shown here is derived from an EMBL/GenBank/DDBJ whole genome shotgun (WGS) entry which is preliminary data.</text>
</comment>
<dbReference type="FunFam" id="3.30.56.10:FF:000002">
    <property type="entry name" value="Phenylalanine--tRNA ligase beta subunit"/>
    <property type="match status" value="1"/>
</dbReference>
<evidence type="ECO:0000256" key="15">
    <source>
        <dbReference type="HAMAP-Rule" id="MF_00283"/>
    </source>
</evidence>
<evidence type="ECO:0000313" key="20">
    <source>
        <dbReference type="EMBL" id="MCC4310332.1"/>
    </source>
</evidence>
<dbReference type="Pfam" id="PF03484">
    <property type="entry name" value="B5"/>
    <property type="match status" value="1"/>
</dbReference>
<dbReference type="SMART" id="SM00873">
    <property type="entry name" value="B3_4"/>
    <property type="match status" value="1"/>
</dbReference>
<feature type="binding site" evidence="15">
    <location>
        <position position="463"/>
    </location>
    <ligand>
        <name>Mg(2+)</name>
        <dbReference type="ChEBI" id="CHEBI:18420"/>
        <note>shared with alpha subunit</note>
    </ligand>
</feature>
<keyword evidence="5 16" id="KW-0820">tRNA-binding</keyword>
<dbReference type="InterPro" id="IPR045864">
    <property type="entry name" value="aa-tRNA-synth_II/BPL/LPL"/>
</dbReference>
<dbReference type="SMART" id="SM00874">
    <property type="entry name" value="B5"/>
    <property type="match status" value="1"/>
</dbReference>
<dbReference type="CDD" id="cd02796">
    <property type="entry name" value="tRNA_bind_bactPheRS"/>
    <property type="match status" value="1"/>
</dbReference>
<organism evidence="20 21">
    <name type="scientific">Alloalcanivorax marinus</name>
    <dbReference type="NCBI Taxonomy" id="1177169"/>
    <lineage>
        <taxon>Bacteria</taxon>
        <taxon>Pseudomonadati</taxon>
        <taxon>Pseudomonadota</taxon>
        <taxon>Gammaproteobacteria</taxon>
        <taxon>Oceanospirillales</taxon>
        <taxon>Alcanivoracaceae</taxon>
        <taxon>Alloalcanivorax</taxon>
    </lineage>
</organism>
<reference evidence="20" key="1">
    <citation type="submission" date="2021-10" db="EMBL/GenBank/DDBJ databases">
        <title>The diversity and Nitrogen Metabolism of Culturable Nitrate-Utilizing Bacteria Within the Oxygen Minimum Zone of the Changjiang (Yangtze River)Estuary.</title>
        <authorList>
            <person name="Zhang D."/>
            <person name="Zheng J."/>
            <person name="Liu S."/>
            <person name="He W."/>
        </authorList>
    </citation>
    <scope>NUCLEOTIDE SEQUENCE</scope>
    <source>
        <strain evidence="20">FXH-223</strain>
    </source>
</reference>
<dbReference type="RefSeq" id="WP_228234984.1">
    <property type="nucleotide sequence ID" value="NZ_JAJGNA010000035.1"/>
</dbReference>
<dbReference type="InterPro" id="IPR020825">
    <property type="entry name" value="Phe-tRNA_synthase-like_B3/B4"/>
</dbReference>
<dbReference type="SUPFAM" id="SSF46955">
    <property type="entry name" value="Putative DNA-binding domain"/>
    <property type="match status" value="1"/>
</dbReference>
<feature type="binding site" evidence="15">
    <location>
        <position position="454"/>
    </location>
    <ligand>
        <name>Mg(2+)</name>
        <dbReference type="ChEBI" id="CHEBI:18420"/>
        <note>shared with alpha subunit</note>
    </ligand>
</feature>
<evidence type="ECO:0000259" key="19">
    <source>
        <dbReference type="PROSITE" id="PS51483"/>
    </source>
</evidence>
<keyword evidence="6 15" id="KW-0436">Ligase</keyword>
<dbReference type="FunFam" id="3.30.70.380:FF:000001">
    <property type="entry name" value="Phenylalanine--tRNA ligase beta subunit"/>
    <property type="match status" value="1"/>
</dbReference>
<evidence type="ECO:0000313" key="21">
    <source>
        <dbReference type="Proteomes" id="UP001108027"/>
    </source>
</evidence>
<dbReference type="Pfam" id="PF03483">
    <property type="entry name" value="B3_4"/>
    <property type="match status" value="1"/>
</dbReference>
<protein>
    <recommendedName>
        <fullName evidence="15">Phenylalanine--tRNA ligase beta subunit</fullName>
        <ecNumber evidence="15">6.1.1.20</ecNumber>
    </recommendedName>
    <alternativeName>
        <fullName evidence="15">Phenylalanyl-tRNA synthetase beta subunit</fullName>
        <shortName evidence="15">PheRS</shortName>
    </alternativeName>
</protein>
<keyword evidence="11 16" id="KW-0694">RNA-binding</keyword>
<dbReference type="FunFam" id="3.30.930.10:FF:000022">
    <property type="entry name" value="Phenylalanine--tRNA ligase beta subunit"/>
    <property type="match status" value="1"/>
</dbReference>
<dbReference type="InterPro" id="IPR005146">
    <property type="entry name" value="B3/B4_tRNA-bd"/>
</dbReference>
<name>A0A9Q3UNP6_9GAMM</name>
<dbReference type="InterPro" id="IPR041616">
    <property type="entry name" value="PheRS_beta_core"/>
</dbReference>
<dbReference type="GO" id="GO:0004826">
    <property type="term" value="F:phenylalanine-tRNA ligase activity"/>
    <property type="evidence" value="ECO:0007669"/>
    <property type="project" value="UniProtKB-UniRule"/>
</dbReference>
<dbReference type="NCBIfam" id="NF045760">
    <property type="entry name" value="YtpR"/>
    <property type="match status" value="1"/>
</dbReference>
<comment type="similarity">
    <text evidence="2 15">Belongs to the phenylalanyl-tRNA synthetase beta subunit family. Type 1 subfamily.</text>
</comment>
<dbReference type="Gene3D" id="3.50.40.10">
    <property type="entry name" value="Phenylalanyl-trna Synthetase, Chain B, domain 3"/>
    <property type="match status" value="1"/>
</dbReference>
<dbReference type="SMART" id="SM00896">
    <property type="entry name" value="FDX-ACB"/>
    <property type="match status" value="1"/>
</dbReference>
<comment type="subunit">
    <text evidence="3 15">Tetramer of two alpha and two beta subunits.</text>
</comment>
<keyword evidence="21" id="KW-1185">Reference proteome</keyword>
<dbReference type="PROSITE" id="PS51483">
    <property type="entry name" value="B5"/>
    <property type="match status" value="1"/>
</dbReference>
<feature type="binding site" evidence="15">
    <location>
        <position position="464"/>
    </location>
    <ligand>
        <name>Mg(2+)</name>
        <dbReference type="ChEBI" id="CHEBI:18420"/>
        <note>shared with alpha subunit</note>
    </ligand>
</feature>
<dbReference type="InterPro" id="IPR005121">
    <property type="entry name" value="Fdx_antiC-bd"/>
</dbReference>
<dbReference type="EC" id="6.1.1.20" evidence="15"/>
<comment type="cofactor">
    <cofactor evidence="15">
        <name>Mg(2+)</name>
        <dbReference type="ChEBI" id="CHEBI:18420"/>
    </cofactor>
    <text evidence="15">Binds 2 magnesium ions per tetramer.</text>
</comment>
<dbReference type="Gene3D" id="3.30.56.10">
    <property type="match status" value="2"/>
</dbReference>
<dbReference type="PANTHER" id="PTHR10947">
    <property type="entry name" value="PHENYLALANYL-TRNA SYNTHETASE BETA CHAIN AND LEUCINE-RICH REPEAT-CONTAINING PROTEIN 47"/>
    <property type="match status" value="1"/>
</dbReference>
<dbReference type="GO" id="GO:0006432">
    <property type="term" value="P:phenylalanyl-tRNA aminoacylation"/>
    <property type="evidence" value="ECO:0007669"/>
    <property type="project" value="UniProtKB-UniRule"/>
</dbReference>
<dbReference type="GO" id="GO:0000049">
    <property type="term" value="F:tRNA binding"/>
    <property type="evidence" value="ECO:0007669"/>
    <property type="project" value="UniProtKB-UniRule"/>
</dbReference>
<dbReference type="FunFam" id="2.40.50.140:FF:000045">
    <property type="entry name" value="Phenylalanine--tRNA ligase beta subunit"/>
    <property type="match status" value="1"/>
</dbReference>
<dbReference type="Pfam" id="PF01588">
    <property type="entry name" value="tRNA_bind"/>
    <property type="match status" value="1"/>
</dbReference>
<evidence type="ECO:0000256" key="1">
    <source>
        <dbReference type="ARBA" id="ARBA00004496"/>
    </source>
</evidence>
<evidence type="ECO:0000256" key="2">
    <source>
        <dbReference type="ARBA" id="ARBA00008653"/>
    </source>
</evidence>
<dbReference type="NCBIfam" id="TIGR00472">
    <property type="entry name" value="pheT_bact"/>
    <property type="match status" value="1"/>
</dbReference>